<dbReference type="SUPFAM" id="SSF53474">
    <property type="entry name" value="alpha/beta-Hydrolases"/>
    <property type="match status" value="1"/>
</dbReference>
<evidence type="ECO:0000313" key="3">
    <source>
        <dbReference type="EMBL" id="MXO61134.1"/>
    </source>
</evidence>
<name>A0A6I4SYE8_9SPHN</name>
<protein>
    <submittedName>
        <fullName evidence="3">Alpha/beta fold hydrolase</fullName>
    </submittedName>
</protein>
<dbReference type="SUPFAM" id="SSF69322">
    <property type="entry name" value="Tricorn protease domain 2"/>
    <property type="match status" value="1"/>
</dbReference>
<feature type="domain" description="Peptidase S9 prolyl oligopeptidase catalytic" evidence="2">
    <location>
        <begin position="425"/>
        <end position="627"/>
    </location>
</feature>
<dbReference type="Pfam" id="PF00326">
    <property type="entry name" value="Peptidase_S9"/>
    <property type="match status" value="1"/>
</dbReference>
<dbReference type="GO" id="GO:0006508">
    <property type="term" value="P:proteolysis"/>
    <property type="evidence" value="ECO:0007669"/>
    <property type="project" value="InterPro"/>
</dbReference>
<dbReference type="GO" id="GO:0004252">
    <property type="term" value="F:serine-type endopeptidase activity"/>
    <property type="evidence" value="ECO:0007669"/>
    <property type="project" value="TreeGrafter"/>
</dbReference>
<gene>
    <name evidence="3" type="ORF">GRI89_16445</name>
</gene>
<keyword evidence="1 3" id="KW-0378">Hydrolase</keyword>
<reference evidence="3 4" key="1">
    <citation type="submission" date="2019-12" db="EMBL/GenBank/DDBJ databases">
        <title>Genomic-based taxomic classification of the family Erythrobacteraceae.</title>
        <authorList>
            <person name="Xu L."/>
        </authorList>
    </citation>
    <scope>NUCLEOTIDE SEQUENCE [LARGE SCALE GENOMIC DNA]</scope>
    <source>
        <strain evidence="3 4">MCCC 1K01500</strain>
    </source>
</reference>
<dbReference type="InterPro" id="IPR029058">
    <property type="entry name" value="AB_hydrolase_fold"/>
</dbReference>
<keyword evidence="4" id="KW-1185">Reference proteome</keyword>
<dbReference type="PANTHER" id="PTHR42776:SF27">
    <property type="entry name" value="DIPEPTIDYL PEPTIDASE FAMILY MEMBER 6"/>
    <property type="match status" value="1"/>
</dbReference>
<sequence length="631" mass="70447">MSATAIPVAAERPAEYFATPPRMSNPVISPSGKFVAAEMSLEGKQQLVIIPTDRSLGAPVLIGAGDYDLWDLTWVNDDWILVQTGIDGRVEDGKFVDGAEVYISRYVAFRTDGKEQHVLQPKLGKMLSDGGTVIWTAKDGSPEILLQYRTSYYTWEQGFWPQVMRVDVAKNSFKLDTSPIEGIQRYYADADGVVRVGIGSEKEGIRNRFVYRSGPKERLKEVASVGYQDDLLAPRMFYPDGKTALTVSTENGVAALRKLDLATMTLGDAVFHVDGYDLDAWYTDDLGSQLRGVRWIDQMPRYRWFSTDMQQLQSLLDQGFPGRLVQIVSSSRDYTKHVISVGTPSQPASYYIFDATTKKVSLLAKAHEELSAEPNGPVSTVVYTARDGLKIQAVLTLPPGKEAKNLPLILLPHGGPQSRDYERWDWWSQFLADRGYAVLQPNYRGSAGFGEGFLEAGDGEWGLKMQDDIVDAKKWAVEQGLADPGRVCVVGASYGGYVAMRAAQRDSVEFRCAVSFAGVSDLPAMLASDRQSIFGKFMKEYWENRTGDLAQVSPIKFPEQFGAPILLVHGKEDLRVPVEQSRDLNDVLKKAHKQVEYVEQPEGDHHFTRTEDRLQFLQVMEAFLDRYNPAD</sequence>
<dbReference type="RefSeq" id="WP_159797948.1">
    <property type="nucleotide sequence ID" value="NZ_WTYM01000059.1"/>
</dbReference>
<dbReference type="Proteomes" id="UP000433652">
    <property type="component" value="Unassembled WGS sequence"/>
</dbReference>
<evidence type="ECO:0000256" key="1">
    <source>
        <dbReference type="ARBA" id="ARBA00022801"/>
    </source>
</evidence>
<comment type="caution">
    <text evidence="3">The sequence shown here is derived from an EMBL/GenBank/DDBJ whole genome shotgun (WGS) entry which is preliminary data.</text>
</comment>
<dbReference type="Gene3D" id="3.40.50.1820">
    <property type="entry name" value="alpha/beta hydrolase"/>
    <property type="match status" value="1"/>
</dbReference>
<dbReference type="InterPro" id="IPR001375">
    <property type="entry name" value="Peptidase_S9_cat"/>
</dbReference>
<dbReference type="EMBL" id="WTYM01000059">
    <property type="protein sequence ID" value="MXO61134.1"/>
    <property type="molecule type" value="Genomic_DNA"/>
</dbReference>
<proteinExistence type="predicted"/>
<dbReference type="PANTHER" id="PTHR42776">
    <property type="entry name" value="SERINE PEPTIDASE S9 FAMILY MEMBER"/>
    <property type="match status" value="1"/>
</dbReference>
<evidence type="ECO:0000313" key="4">
    <source>
        <dbReference type="Proteomes" id="UP000433652"/>
    </source>
</evidence>
<evidence type="ECO:0000259" key="2">
    <source>
        <dbReference type="Pfam" id="PF00326"/>
    </source>
</evidence>
<dbReference type="AlphaFoldDB" id="A0A6I4SYE8"/>
<organism evidence="3 4">
    <name type="scientific">Croceibacterium salegens</name>
    <dbReference type="NCBI Taxonomy" id="1737568"/>
    <lineage>
        <taxon>Bacteria</taxon>
        <taxon>Pseudomonadati</taxon>
        <taxon>Pseudomonadota</taxon>
        <taxon>Alphaproteobacteria</taxon>
        <taxon>Sphingomonadales</taxon>
        <taxon>Erythrobacteraceae</taxon>
        <taxon>Croceibacterium</taxon>
    </lineage>
</organism>
<dbReference type="OrthoDB" id="1094230at2"/>
<accession>A0A6I4SYE8</accession>